<feature type="domain" description="IclR-ED" evidence="5">
    <location>
        <begin position="74"/>
        <end position="251"/>
    </location>
</feature>
<comment type="caution">
    <text evidence="6">The sequence shown here is derived from an EMBL/GenBank/DDBJ whole genome shotgun (WGS) entry which is preliminary data.</text>
</comment>
<dbReference type="InterPro" id="IPR036390">
    <property type="entry name" value="WH_DNA-bd_sf"/>
</dbReference>
<dbReference type="Gene3D" id="3.30.450.40">
    <property type="match status" value="1"/>
</dbReference>
<keyword evidence="2" id="KW-0238">DNA-binding</keyword>
<dbReference type="InterPro" id="IPR029016">
    <property type="entry name" value="GAF-like_dom_sf"/>
</dbReference>
<proteinExistence type="predicted"/>
<name>A0A7I9W9W7_MYCAG</name>
<dbReference type="PROSITE" id="PS51078">
    <property type="entry name" value="ICLR_ED"/>
    <property type="match status" value="1"/>
</dbReference>
<dbReference type="Pfam" id="PF01614">
    <property type="entry name" value="IclR_C"/>
    <property type="match status" value="1"/>
</dbReference>
<evidence type="ECO:0000256" key="2">
    <source>
        <dbReference type="ARBA" id="ARBA00023125"/>
    </source>
</evidence>
<dbReference type="GO" id="GO:0003677">
    <property type="term" value="F:DNA binding"/>
    <property type="evidence" value="ECO:0007669"/>
    <property type="project" value="UniProtKB-KW"/>
</dbReference>
<dbReference type="EMBL" id="BLKS01000001">
    <property type="protein sequence ID" value="GFG53996.1"/>
    <property type="molecule type" value="Genomic_DNA"/>
</dbReference>
<evidence type="ECO:0000313" key="7">
    <source>
        <dbReference type="Proteomes" id="UP000465302"/>
    </source>
</evidence>
<protein>
    <submittedName>
        <fullName evidence="6">IclR family transcriptional regulator</fullName>
    </submittedName>
</protein>
<dbReference type="InterPro" id="IPR036388">
    <property type="entry name" value="WH-like_DNA-bd_sf"/>
</dbReference>
<sequence length="278" mass="30342">MGENNVIERETSGQMLDRFLSVLSCFSVHAPVASAAEIRERTTLPPTTTTRLIRLLLDRGVLSQTKRGYKLSLRFVGWAEVAKAGSDLVEASTPILSELRDRSGESTGLALLDKDCRYVINNCSSKKSIVFHTEIGQTLPLYAGSGGKVLLAFSDPPPTVERLKKLASGTITSRAKLEKELELIRKRGWAYAQSEREDGLNSVGAPVLDAGGLIGSMTIGGPAFRMGEDRAEELGLMVLDAARELSLAIGYQGKYPPVREANDTNDTKKHDKHEKLRD</sequence>
<evidence type="ECO:0000313" key="6">
    <source>
        <dbReference type="EMBL" id="GFG53996.1"/>
    </source>
</evidence>
<keyword evidence="1" id="KW-0805">Transcription regulation</keyword>
<feature type="region of interest" description="Disordered" evidence="4">
    <location>
        <begin position="256"/>
        <end position="278"/>
    </location>
</feature>
<feature type="compositionally biased region" description="Basic and acidic residues" evidence="4">
    <location>
        <begin position="260"/>
        <end position="278"/>
    </location>
</feature>
<dbReference type="AlphaFoldDB" id="A0A7I9W9W7"/>
<dbReference type="SMART" id="SM00346">
    <property type="entry name" value="HTH_ICLR"/>
    <property type="match status" value="1"/>
</dbReference>
<dbReference type="Gene3D" id="1.10.10.10">
    <property type="entry name" value="Winged helix-like DNA-binding domain superfamily/Winged helix DNA-binding domain"/>
    <property type="match status" value="1"/>
</dbReference>
<evidence type="ECO:0000256" key="4">
    <source>
        <dbReference type="SAM" id="MobiDB-lite"/>
    </source>
</evidence>
<dbReference type="InterPro" id="IPR014757">
    <property type="entry name" value="Tscrpt_reg_IclR_C"/>
</dbReference>
<keyword evidence="3" id="KW-0804">Transcription</keyword>
<dbReference type="PANTHER" id="PTHR30136">
    <property type="entry name" value="HELIX-TURN-HELIX TRANSCRIPTIONAL REGULATOR, ICLR FAMILY"/>
    <property type="match status" value="1"/>
</dbReference>
<evidence type="ECO:0000259" key="5">
    <source>
        <dbReference type="PROSITE" id="PS51078"/>
    </source>
</evidence>
<dbReference type="Proteomes" id="UP000465302">
    <property type="component" value="Unassembled WGS sequence"/>
</dbReference>
<evidence type="ECO:0000256" key="3">
    <source>
        <dbReference type="ARBA" id="ARBA00023163"/>
    </source>
</evidence>
<dbReference type="PANTHER" id="PTHR30136:SF35">
    <property type="entry name" value="HTH-TYPE TRANSCRIPTIONAL REGULATOR RV1719"/>
    <property type="match status" value="1"/>
</dbReference>
<dbReference type="SUPFAM" id="SSF55781">
    <property type="entry name" value="GAF domain-like"/>
    <property type="match status" value="1"/>
</dbReference>
<dbReference type="InterPro" id="IPR050707">
    <property type="entry name" value="HTH_MetabolicPath_Reg"/>
</dbReference>
<dbReference type="InterPro" id="IPR005471">
    <property type="entry name" value="Tscrpt_reg_IclR_N"/>
</dbReference>
<gene>
    <name evidence="6" type="ORF">MAGR_54370</name>
</gene>
<dbReference type="GO" id="GO:0003700">
    <property type="term" value="F:DNA-binding transcription factor activity"/>
    <property type="evidence" value="ECO:0007669"/>
    <property type="project" value="TreeGrafter"/>
</dbReference>
<dbReference type="Pfam" id="PF09339">
    <property type="entry name" value="HTH_IclR"/>
    <property type="match status" value="1"/>
</dbReference>
<dbReference type="GO" id="GO:0045892">
    <property type="term" value="P:negative regulation of DNA-templated transcription"/>
    <property type="evidence" value="ECO:0007669"/>
    <property type="project" value="TreeGrafter"/>
</dbReference>
<organism evidence="6 7">
    <name type="scientific">Mycolicibacterium agri</name>
    <name type="common">Mycobacterium agri</name>
    <dbReference type="NCBI Taxonomy" id="36811"/>
    <lineage>
        <taxon>Bacteria</taxon>
        <taxon>Bacillati</taxon>
        <taxon>Actinomycetota</taxon>
        <taxon>Actinomycetes</taxon>
        <taxon>Mycobacteriales</taxon>
        <taxon>Mycobacteriaceae</taxon>
        <taxon>Mycolicibacterium</taxon>
    </lineage>
</organism>
<evidence type="ECO:0000256" key="1">
    <source>
        <dbReference type="ARBA" id="ARBA00023015"/>
    </source>
</evidence>
<reference evidence="6 7" key="1">
    <citation type="journal article" date="2019" name="Emerg. Microbes Infect.">
        <title>Comprehensive subspecies identification of 175 nontuberculous mycobacteria species based on 7547 genomic profiles.</title>
        <authorList>
            <person name="Matsumoto Y."/>
            <person name="Kinjo T."/>
            <person name="Motooka D."/>
            <person name="Nabeya D."/>
            <person name="Jung N."/>
            <person name="Uechi K."/>
            <person name="Horii T."/>
            <person name="Iida T."/>
            <person name="Fujita J."/>
            <person name="Nakamura S."/>
        </authorList>
    </citation>
    <scope>NUCLEOTIDE SEQUENCE [LARGE SCALE GENOMIC DNA]</scope>
    <source>
        <strain evidence="6 7">JCM 6377</strain>
    </source>
</reference>
<accession>A0A7I9W9W7</accession>
<dbReference type="SUPFAM" id="SSF46785">
    <property type="entry name" value="Winged helix' DNA-binding domain"/>
    <property type="match status" value="1"/>
</dbReference>